<dbReference type="InterPro" id="IPR000182">
    <property type="entry name" value="GNAT_dom"/>
</dbReference>
<dbReference type="Pfam" id="PF13508">
    <property type="entry name" value="Acetyltransf_7"/>
    <property type="match status" value="1"/>
</dbReference>
<evidence type="ECO:0000259" key="2">
    <source>
        <dbReference type="PROSITE" id="PS51186"/>
    </source>
</evidence>
<evidence type="ECO:0000313" key="4">
    <source>
        <dbReference type="Proteomes" id="UP001326613"/>
    </source>
</evidence>
<dbReference type="Proteomes" id="UP001326613">
    <property type="component" value="Chromosome"/>
</dbReference>
<keyword evidence="4" id="KW-1185">Reference proteome</keyword>
<dbReference type="Gene3D" id="3.40.630.30">
    <property type="match status" value="2"/>
</dbReference>
<dbReference type="PANTHER" id="PTHR31438">
    <property type="entry name" value="LYSINE N-ACYLTRANSFERASE C17G9.06C-RELATED"/>
    <property type="match status" value="1"/>
</dbReference>
<accession>A0ABZ0URP5</accession>
<dbReference type="EMBL" id="CP112932">
    <property type="protein sequence ID" value="WPY00709.1"/>
    <property type="molecule type" value="Genomic_DNA"/>
</dbReference>
<dbReference type="InterPro" id="IPR016181">
    <property type="entry name" value="Acyl_CoA_acyltransferase"/>
</dbReference>
<protein>
    <submittedName>
        <fullName evidence="3">GNAT family N-acetyltransferase</fullName>
    </submittedName>
</protein>
<evidence type="ECO:0000313" key="3">
    <source>
        <dbReference type="EMBL" id="WPY00709.1"/>
    </source>
</evidence>
<dbReference type="SUPFAM" id="SSF55729">
    <property type="entry name" value="Acyl-CoA N-acyltransferases (Nat)"/>
    <property type="match status" value="2"/>
</dbReference>
<reference evidence="3 4" key="1">
    <citation type="submission" date="2022-10" db="EMBL/GenBank/DDBJ databases">
        <title>Host association and intracellularity evolved multiple times independently in the Rickettsiales.</title>
        <authorList>
            <person name="Castelli M."/>
            <person name="Nardi T."/>
            <person name="Gammuto L."/>
            <person name="Bellinzona G."/>
            <person name="Sabaneyeva E."/>
            <person name="Potekhin A."/>
            <person name="Serra V."/>
            <person name="Petroni G."/>
            <person name="Sassera D."/>
        </authorList>
    </citation>
    <scope>NUCLEOTIDE SEQUENCE [LARGE SCALE GENOMIC DNA]</scope>
    <source>
        <strain evidence="3 4">Kr 154-4</strain>
    </source>
</reference>
<keyword evidence="1" id="KW-0046">Antibiotic resistance</keyword>
<sequence length="311" mass="35886">MTITFAPLHESHFPLLLKWLESPHVKKWWDQDVTYTMELVEKKFGKHTHGIALSKNSNQKTYAYIICLDEEMIGYIQAYNAHDFAQENCFDLSAISGSVCGVDLFIGESSFLHKGLGTSILNEFENQILTPHFDWCLIDPAKDNMVAIKALTKAGFKIFEQFQTNSTAWMIKELSSVSFSYDPVPSFDEKISFALRHQCQDLTGIKTDFEQISIYLNHKQINVAGAICYIHGKILWCDSIYVEEDFQDKGFGKKLIAKLFDLSVTKNLREVQLNTYFPKAHMFFKKCGFEEVAVIPNWKYDLTCYLMRKMI</sequence>
<feature type="domain" description="N-acetyltransferase" evidence="2">
    <location>
        <begin position="157"/>
        <end position="311"/>
    </location>
</feature>
<proteinExistence type="predicted"/>
<name>A0ABZ0URP5_9RICK</name>
<dbReference type="Pfam" id="PF13523">
    <property type="entry name" value="Acetyltransf_8"/>
    <property type="match status" value="1"/>
</dbReference>
<dbReference type="PROSITE" id="PS51186">
    <property type="entry name" value="GNAT"/>
    <property type="match status" value="2"/>
</dbReference>
<gene>
    <name evidence="3" type="ORF">Trichorick_00594</name>
</gene>
<dbReference type="CDD" id="cd04301">
    <property type="entry name" value="NAT_SF"/>
    <property type="match status" value="1"/>
</dbReference>
<feature type="domain" description="N-acetyltransferase" evidence="2">
    <location>
        <begin position="3"/>
        <end position="158"/>
    </location>
</feature>
<organism evidence="3 4">
    <name type="scientific">Candidatus Trichorickettsia mobilis</name>
    <dbReference type="NCBI Taxonomy" id="1346319"/>
    <lineage>
        <taxon>Bacteria</taxon>
        <taxon>Pseudomonadati</taxon>
        <taxon>Pseudomonadota</taxon>
        <taxon>Alphaproteobacteria</taxon>
        <taxon>Rickettsiales</taxon>
        <taxon>Rickettsiaceae</taxon>
        <taxon>Rickettsieae</taxon>
        <taxon>Candidatus Trichorickettsia</taxon>
    </lineage>
</organism>
<dbReference type="RefSeq" id="WP_323738758.1">
    <property type="nucleotide sequence ID" value="NZ_CP112932.1"/>
</dbReference>
<evidence type="ECO:0000256" key="1">
    <source>
        <dbReference type="ARBA" id="ARBA00023251"/>
    </source>
</evidence>
<dbReference type="PANTHER" id="PTHR31438:SF1">
    <property type="entry name" value="LYSINE N-ACYLTRANSFERASE C17G9.06C-RELATED"/>
    <property type="match status" value="1"/>
</dbReference>